<accession>A0ABN1T639</accession>
<proteinExistence type="predicted"/>
<evidence type="ECO:0000313" key="2">
    <source>
        <dbReference type="Proteomes" id="UP001501072"/>
    </source>
</evidence>
<sequence>MPNNGVGAESRVGEQVDAPVQMDAAVGCRTGLVGEVECVRGVGKAEADG</sequence>
<name>A0ABN1T639_9ACTN</name>
<gene>
    <name evidence="1" type="ORF">GCM10009564_50720</name>
</gene>
<dbReference type="Proteomes" id="UP001501072">
    <property type="component" value="Unassembled WGS sequence"/>
</dbReference>
<reference evidence="1 2" key="1">
    <citation type="journal article" date="2019" name="Int. J. Syst. Evol. Microbiol.">
        <title>The Global Catalogue of Microorganisms (GCM) 10K type strain sequencing project: providing services to taxonomists for standard genome sequencing and annotation.</title>
        <authorList>
            <consortium name="The Broad Institute Genomics Platform"/>
            <consortium name="The Broad Institute Genome Sequencing Center for Infectious Disease"/>
            <person name="Wu L."/>
            <person name="Ma J."/>
        </authorList>
    </citation>
    <scope>NUCLEOTIDE SEQUENCE [LARGE SCALE GENOMIC DNA]</scope>
    <source>
        <strain evidence="1 2">JCM 11269</strain>
    </source>
</reference>
<evidence type="ECO:0000313" key="1">
    <source>
        <dbReference type="EMBL" id="GAA1016167.1"/>
    </source>
</evidence>
<organism evidence="1 2">
    <name type="scientific">Streptomyces thermogriseus</name>
    <dbReference type="NCBI Taxonomy" id="75292"/>
    <lineage>
        <taxon>Bacteria</taxon>
        <taxon>Bacillati</taxon>
        <taxon>Actinomycetota</taxon>
        <taxon>Actinomycetes</taxon>
        <taxon>Kitasatosporales</taxon>
        <taxon>Streptomycetaceae</taxon>
        <taxon>Streptomyces</taxon>
    </lineage>
</organism>
<dbReference type="EMBL" id="BAAAHU010000076">
    <property type="protein sequence ID" value="GAA1016167.1"/>
    <property type="molecule type" value="Genomic_DNA"/>
</dbReference>
<comment type="caution">
    <text evidence="1">The sequence shown here is derived from an EMBL/GenBank/DDBJ whole genome shotgun (WGS) entry which is preliminary data.</text>
</comment>
<protein>
    <submittedName>
        <fullName evidence="1">Uncharacterized protein</fullName>
    </submittedName>
</protein>
<keyword evidence="2" id="KW-1185">Reference proteome</keyword>